<keyword evidence="1" id="KW-1133">Transmembrane helix</keyword>
<dbReference type="RefSeq" id="WP_167673192.1">
    <property type="nucleotide sequence ID" value="NZ_JAATJS010000003.1"/>
</dbReference>
<evidence type="ECO:0000313" key="3">
    <source>
        <dbReference type="Proteomes" id="UP000707352"/>
    </source>
</evidence>
<reference evidence="2 3" key="1">
    <citation type="submission" date="2020-03" db="EMBL/GenBank/DDBJ databases">
        <title>The genome sequence of Microvirga sp. c23x22.</title>
        <authorList>
            <person name="Zhang X."/>
        </authorList>
    </citation>
    <scope>NUCLEOTIDE SEQUENCE [LARGE SCALE GENOMIC DNA]</scope>
    <source>
        <strain evidence="3">c23x22</strain>
    </source>
</reference>
<proteinExistence type="predicted"/>
<evidence type="ECO:0000313" key="2">
    <source>
        <dbReference type="EMBL" id="NIX77319.1"/>
    </source>
</evidence>
<dbReference type="Proteomes" id="UP000707352">
    <property type="component" value="Unassembled WGS sequence"/>
</dbReference>
<gene>
    <name evidence="2" type="ORF">HB375_11935</name>
</gene>
<keyword evidence="3" id="KW-1185">Reference proteome</keyword>
<evidence type="ECO:0000256" key="1">
    <source>
        <dbReference type="SAM" id="Phobius"/>
    </source>
</evidence>
<name>A0ABX0VBU2_9HYPH</name>
<feature type="transmembrane region" description="Helical" evidence="1">
    <location>
        <begin position="43"/>
        <end position="61"/>
    </location>
</feature>
<dbReference type="EMBL" id="JAATJS010000003">
    <property type="protein sequence ID" value="NIX77319.1"/>
    <property type="molecule type" value="Genomic_DNA"/>
</dbReference>
<organism evidence="2 3">
    <name type="scientific">Microvirga terricola</name>
    <dbReference type="NCBI Taxonomy" id="2719797"/>
    <lineage>
        <taxon>Bacteria</taxon>
        <taxon>Pseudomonadati</taxon>
        <taxon>Pseudomonadota</taxon>
        <taxon>Alphaproteobacteria</taxon>
        <taxon>Hyphomicrobiales</taxon>
        <taxon>Methylobacteriaceae</taxon>
        <taxon>Microvirga</taxon>
    </lineage>
</organism>
<keyword evidence="1" id="KW-0472">Membrane</keyword>
<comment type="caution">
    <text evidence="2">The sequence shown here is derived from an EMBL/GenBank/DDBJ whole genome shotgun (WGS) entry which is preliminary data.</text>
</comment>
<keyword evidence="1" id="KW-0812">Transmembrane</keyword>
<accession>A0ABX0VBU2</accession>
<feature type="transmembrane region" description="Helical" evidence="1">
    <location>
        <begin position="21"/>
        <end position="37"/>
    </location>
</feature>
<protein>
    <submittedName>
        <fullName evidence="2">Uncharacterized protein</fullName>
    </submittedName>
</protein>
<sequence>MDFISFRTSTTSSRSGGLLDIAIRLAVVVAAGAALLVMAFVGFFIVLPLMLVAGIASYFYLRRRMRQAQQRSRDEVIDVEYTVIDQRRDP</sequence>